<dbReference type="PANTHER" id="PTHR43194:SF4">
    <property type="entry name" value="AB HYDROLASE-1 DOMAIN-CONTAINING PROTEIN"/>
    <property type="match status" value="1"/>
</dbReference>
<sequence length="282" mass="29679">MQWEAPADEEDWKDPVVLVHGGGGQSTDWMWAVDGQQGWAELFVQAGHPTYLLDRPGHGRSVWDPQVMGERSQVPDTALLAKLFQVDEDELEPGADSRFGAVGASSTGLLVEAESAQRRDAACLARLLELTGPAIVVTHSAGSPGVWLAADRSPDLVKVVVAVEPLGPPGGGERHARALSEGITAFPLGLSRAAADGRASGLGRVPVLVVTAACSGHRNADRQTANFLSGLGVAVEHVELDRHGLHGDGHGVIFDRNSTAAFHLVHGWVRDSPTAMTPSEGV</sequence>
<dbReference type="PANTHER" id="PTHR43194">
    <property type="entry name" value="HYDROLASE ALPHA/BETA FOLD FAMILY"/>
    <property type="match status" value="1"/>
</dbReference>
<protein>
    <recommendedName>
        <fullName evidence="1">AB hydrolase-1 domain-containing protein</fullName>
    </recommendedName>
</protein>
<name>A0A917LCF2_9ACTN</name>
<accession>A0A917LCF2</accession>
<reference evidence="2" key="2">
    <citation type="submission" date="2020-09" db="EMBL/GenBank/DDBJ databases">
        <authorList>
            <person name="Sun Q."/>
            <person name="Ohkuma M."/>
        </authorList>
    </citation>
    <scope>NUCLEOTIDE SEQUENCE</scope>
    <source>
        <strain evidence="2">JCM 3086</strain>
    </source>
</reference>
<dbReference type="RefSeq" id="WP_189316524.1">
    <property type="nucleotide sequence ID" value="NZ_BMQA01000062.1"/>
</dbReference>
<dbReference type="Proteomes" id="UP000657574">
    <property type="component" value="Unassembled WGS sequence"/>
</dbReference>
<keyword evidence="3" id="KW-1185">Reference proteome</keyword>
<dbReference type="InterPro" id="IPR000073">
    <property type="entry name" value="AB_hydrolase_1"/>
</dbReference>
<comment type="caution">
    <text evidence="2">The sequence shown here is derived from an EMBL/GenBank/DDBJ whole genome shotgun (WGS) entry which is preliminary data.</text>
</comment>
<dbReference type="InterPro" id="IPR050228">
    <property type="entry name" value="Carboxylesterase_BioH"/>
</dbReference>
<dbReference type="Pfam" id="PF00561">
    <property type="entry name" value="Abhydrolase_1"/>
    <property type="match status" value="1"/>
</dbReference>
<evidence type="ECO:0000313" key="3">
    <source>
        <dbReference type="Proteomes" id="UP000657574"/>
    </source>
</evidence>
<organism evidence="2 3">
    <name type="scientific">Streptomyces brasiliensis</name>
    <dbReference type="NCBI Taxonomy" id="1954"/>
    <lineage>
        <taxon>Bacteria</taxon>
        <taxon>Bacillati</taxon>
        <taxon>Actinomycetota</taxon>
        <taxon>Actinomycetes</taxon>
        <taxon>Kitasatosporales</taxon>
        <taxon>Streptomycetaceae</taxon>
        <taxon>Streptomyces</taxon>
    </lineage>
</organism>
<feature type="domain" description="AB hydrolase-1" evidence="1">
    <location>
        <begin position="15"/>
        <end position="170"/>
    </location>
</feature>
<evidence type="ECO:0000313" key="2">
    <source>
        <dbReference type="EMBL" id="GGJ59968.1"/>
    </source>
</evidence>
<dbReference type="GO" id="GO:0003824">
    <property type="term" value="F:catalytic activity"/>
    <property type="evidence" value="ECO:0007669"/>
    <property type="project" value="UniProtKB-ARBA"/>
</dbReference>
<dbReference type="EMBL" id="BMQA01000062">
    <property type="protein sequence ID" value="GGJ59968.1"/>
    <property type="molecule type" value="Genomic_DNA"/>
</dbReference>
<gene>
    <name evidence="2" type="ORF">GCM10010121_083220</name>
</gene>
<reference evidence="2" key="1">
    <citation type="journal article" date="2014" name="Int. J. Syst. Evol. Microbiol.">
        <title>Complete genome sequence of Corynebacterium casei LMG S-19264T (=DSM 44701T), isolated from a smear-ripened cheese.</title>
        <authorList>
            <consortium name="US DOE Joint Genome Institute (JGI-PGF)"/>
            <person name="Walter F."/>
            <person name="Albersmeier A."/>
            <person name="Kalinowski J."/>
            <person name="Ruckert C."/>
        </authorList>
    </citation>
    <scope>NUCLEOTIDE SEQUENCE</scope>
    <source>
        <strain evidence="2">JCM 3086</strain>
    </source>
</reference>
<proteinExistence type="predicted"/>
<dbReference type="Gene3D" id="3.40.50.1820">
    <property type="entry name" value="alpha/beta hydrolase"/>
    <property type="match status" value="1"/>
</dbReference>
<dbReference type="InterPro" id="IPR029058">
    <property type="entry name" value="AB_hydrolase_fold"/>
</dbReference>
<evidence type="ECO:0000259" key="1">
    <source>
        <dbReference type="Pfam" id="PF00561"/>
    </source>
</evidence>
<dbReference type="AlphaFoldDB" id="A0A917LCF2"/>
<dbReference type="SUPFAM" id="SSF53474">
    <property type="entry name" value="alpha/beta-Hydrolases"/>
    <property type="match status" value="1"/>
</dbReference>